<evidence type="ECO:0000259" key="4">
    <source>
        <dbReference type="PROSITE" id="PS50987"/>
    </source>
</evidence>
<dbReference type="InterPro" id="IPR051011">
    <property type="entry name" value="Metal_resp_trans_reg"/>
</dbReference>
<keyword evidence="6" id="KW-1185">Reference proteome</keyword>
<dbReference type="InterPro" id="IPR001845">
    <property type="entry name" value="HTH_ArsR_DNA-bd_dom"/>
</dbReference>
<dbReference type="SUPFAM" id="SSF46785">
    <property type="entry name" value="Winged helix' DNA-binding domain"/>
    <property type="match status" value="1"/>
</dbReference>
<evidence type="ECO:0000313" key="5">
    <source>
        <dbReference type="EMBL" id="NDL59993.1"/>
    </source>
</evidence>
<comment type="caution">
    <text evidence="5">The sequence shown here is derived from an EMBL/GenBank/DDBJ whole genome shotgun (WGS) entry which is preliminary data.</text>
</comment>
<dbReference type="PANTHER" id="PTHR43132">
    <property type="entry name" value="ARSENICAL RESISTANCE OPERON REPRESSOR ARSR-RELATED"/>
    <property type="match status" value="1"/>
</dbReference>
<dbReference type="CDD" id="cd00090">
    <property type="entry name" value="HTH_ARSR"/>
    <property type="match status" value="1"/>
</dbReference>
<dbReference type="PROSITE" id="PS50987">
    <property type="entry name" value="HTH_ARSR_2"/>
    <property type="match status" value="1"/>
</dbReference>
<dbReference type="SMART" id="SM00418">
    <property type="entry name" value="HTH_ARSR"/>
    <property type="match status" value="1"/>
</dbReference>
<evidence type="ECO:0000313" key="6">
    <source>
        <dbReference type="Proteomes" id="UP000460435"/>
    </source>
</evidence>
<gene>
    <name evidence="5" type="ORF">F7O44_23240</name>
</gene>
<dbReference type="GO" id="GO:0003700">
    <property type="term" value="F:DNA-binding transcription factor activity"/>
    <property type="evidence" value="ECO:0007669"/>
    <property type="project" value="InterPro"/>
</dbReference>
<dbReference type="PANTHER" id="PTHR43132:SF6">
    <property type="entry name" value="HTH-TYPE TRANSCRIPTIONAL REPRESSOR CZRA"/>
    <property type="match status" value="1"/>
</dbReference>
<keyword evidence="2" id="KW-0238">DNA-binding</keyword>
<organism evidence="5 6">
    <name type="scientific">Phytoactinopolyspora mesophila</name>
    <dbReference type="NCBI Taxonomy" id="2650750"/>
    <lineage>
        <taxon>Bacteria</taxon>
        <taxon>Bacillati</taxon>
        <taxon>Actinomycetota</taxon>
        <taxon>Actinomycetes</taxon>
        <taxon>Jiangellales</taxon>
        <taxon>Jiangellaceae</taxon>
        <taxon>Phytoactinopolyspora</taxon>
    </lineage>
</organism>
<evidence type="ECO:0000256" key="3">
    <source>
        <dbReference type="ARBA" id="ARBA00023163"/>
    </source>
</evidence>
<proteinExistence type="predicted"/>
<dbReference type="Proteomes" id="UP000460435">
    <property type="component" value="Unassembled WGS sequence"/>
</dbReference>
<dbReference type="InterPro" id="IPR036388">
    <property type="entry name" value="WH-like_DNA-bd_sf"/>
</dbReference>
<dbReference type="Gene3D" id="1.10.10.10">
    <property type="entry name" value="Winged helix-like DNA-binding domain superfamily/Winged helix DNA-binding domain"/>
    <property type="match status" value="1"/>
</dbReference>
<reference evidence="5 6" key="1">
    <citation type="submission" date="2019-11" db="EMBL/GenBank/DDBJ databases">
        <authorList>
            <person name="Li X.-J."/>
            <person name="Feng X.-M."/>
        </authorList>
    </citation>
    <scope>NUCLEOTIDE SEQUENCE [LARGE SCALE GENOMIC DNA]</scope>
    <source>
        <strain evidence="5 6">XMNu-373</strain>
    </source>
</reference>
<feature type="domain" description="HTH arsR-type" evidence="4">
    <location>
        <begin position="23"/>
        <end position="118"/>
    </location>
</feature>
<dbReference type="GO" id="GO:0003677">
    <property type="term" value="F:DNA binding"/>
    <property type="evidence" value="ECO:0007669"/>
    <property type="project" value="UniProtKB-KW"/>
</dbReference>
<evidence type="ECO:0000256" key="2">
    <source>
        <dbReference type="ARBA" id="ARBA00023125"/>
    </source>
</evidence>
<dbReference type="EMBL" id="WLZY01000009">
    <property type="protein sequence ID" value="NDL59993.1"/>
    <property type="molecule type" value="Genomic_DNA"/>
</dbReference>
<dbReference type="NCBIfam" id="NF033788">
    <property type="entry name" value="HTH_metalloreg"/>
    <property type="match status" value="1"/>
</dbReference>
<dbReference type="InterPro" id="IPR036390">
    <property type="entry name" value="WH_DNA-bd_sf"/>
</dbReference>
<name>A0A7K3M9N6_9ACTN</name>
<keyword evidence="1" id="KW-0805">Transcription regulation</keyword>
<sequence length="119" mass="13035">MASVNDVPAIDPHKRAEATAALRDDHTIDAWARRFALLSDPNRLRLLFCLHRAPGIAVSDLAVAVGMSDTSVSHALRLLRSNGWVRSERSGRTVLYSLDDDTIHDMLHRLGATHAGDDA</sequence>
<dbReference type="InterPro" id="IPR011991">
    <property type="entry name" value="ArsR-like_HTH"/>
</dbReference>
<dbReference type="AlphaFoldDB" id="A0A7K3M9N6"/>
<keyword evidence="3" id="KW-0804">Transcription</keyword>
<accession>A0A7K3M9N6</accession>
<dbReference type="PRINTS" id="PR00778">
    <property type="entry name" value="HTHARSR"/>
</dbReference>
<evidence type="ECO:0000256" key="1">
    <source>
        <dbReference type="ARBA" id="ARBA00023015"/>
    </source>
</evidence>
<dbReference type="Pfam" id="PF13412">
    <property type="entry name" value="HTH_24"/>
    <property type="match status" value="1"/>
</dbReference>
<protein>
    <submittedName>
        <fullName evidence="5">Metalloregulator ArsR/SmtB family transcription factor</fullName>
    </submittedName>
</protein>